<gene>
    <name evidence="3" type="ORF">KZ820_21440</name>
</gene>
<keyword evidence="4" id="KW-1185">Reference proteome</keyword>
<dbReference type="NCBIfam" id="TIGR00251">
    <property type="entry name" value="DUF167 family protein"/>
    <property type="match status" value="1"/>
</dbReference>
<evidence type="ECO:0000313" key="4">
    <source>
        <dbReference type="Proteomes" id="UP000759103"/>
    </source>
</evidence>
<dbReference type="EMBL" id="JAHXZN010000020">
    <property type="protein sequence ID" value="MBW6533310.1"/>
    <property type="molecule type" value="Genomic_DNA"/>
</dbReference>
<protein>
    <recommendedName>
        <fullName evidence="2">UPF0235 protein KZ820_21440</fullName>
    </recommendedName>
</protein>
<comment type="similarity">
    <text evidence="1 2">Belongs to the UPF0235 family.</text>
</comment>
<proteinExistence type="inferred from homology"/>
<evidence type="ECO:0000256" key="2">
    <source>
        <dbReference type="HAMAP-Rule" id="MF_00634"/>
    </source>
</evidence>
<dbReference type="SMART" id="SM01152">
    <property type="entry name" value="DUF167"/>
    <property type="match status" value="1"/>
</dbReference>
<sequence length="86" mass="8848">MRVTPRGGRDSLAAGTDEHLAARLAAAPVDGAANDALVALVARHFGVARRDVMLVAGQTGRLKRLTIEGDPAALAQRAASLYAAES</sequence>
<evidence type="ECO:0000256" key="1">
    <source>
        <dbReference type="ARBA" id="ARBA00010364"/>
    </source>
</evidence>
<dbReference type="Pfam" id="PF02594">
    <property type="entry name" value="DUF167"/>
    <property type="match status" value="1"/>
</dbReference>
<dbReference type="Gene3D" id="3.30.1200.10">
    <property type="entry name" value="YggU-like"/>
    <property type="match status" value="1"/>
</dbReference>
<comment type="caution">
    <text evidence="3">The sequence shown here is derived from an EMBL/GenBank/DDBJ whole genome shotgun (WGS) entry which is preliminary data.</text>
</comment>
<dbReference type="HAMAP" id="MF_00634">
    <property type="entry name" value="UPF0235"/>
    <property type="match status" value="1"/>
</dbReference>
<accession>A0ABS7BUN1</accession>
<evidence type="ECO:0000313" key="3">
    <source>
        <dbReference type="EMBL" id="MBW6533310.1"/>
    </source>
</evidence>
<reference evidence="3 4" key="1">
    <citation type="submission" date="2021-07" db="EMBL/GenBank/DDBJ databases">
        <title>Sphingomonas sp.</title>
        <authorList>
            <person name="Feng G."/>
            <person name="Li J."/>
            <person name="Pan M."/>
        </authorList>
    </citation>
    <scope>NUCLEOTIDE SEQUENCE [LARGE SCALE GENOMIC DNA]</scope>
    <source>
        <strain evidence="3 4">RRHST34</strain>
    </source>
</reference>
<dbReference type="SUPFAM" id="SSF69786">
    <property type="entry name" value="YggU-like"/>
    <property type="match status" value="1"/>
</dbReference>
<name>A0ABS7BUN1_9SPHN</name>
<dbReference type="InterPro" id="IPR003746">
    <property type="entry name" value="DUF167"/>
</dbReference>
<dbReference type="Proteomes" id="UP000759103">
    <property type="component" value="Unassembled WGS sequence"/>
</dbReference>
<dbReference type="InterPro" id="IPR036591">
    <property type="entry name" value="YggU-like_sf"/>
</dbReference>
<organism evidence="3 4">
    <name type="scientific">Sphingomonas citri</name>
    <dbReference type="NCBI Taxonomy" id="2862499"/>
    <lineage>
        <taxon>Bacteria</taxon>
        <taxon>Pseudomonadati</taxon>
        <taxon>Pseudomonadota</taxon>
        <taxon>Alphaproteobacteria</taxon>
        <taxon>Sphingomonadales</taxon>
        <taxon>Sphingomonadaceae</taxon>
        <taxon>Sphingomonas</taxon>
    </lineage>
</organism>